<dbReference type="PANTHER" id="PTHR16027:SF6">
    <property type="entry name" value="DILUTE DOMAIN-CONTAINING PROTEIN"/>
    <property type="match status" value="1"/>
</dbReference>
<dbReference type="InterPro" id="IPR002710">
    <property type="entry name" value="Dilute_dom"/>
</dbReference>
<dbReference type="PROSITE" id="PS50088">
    <property type="entry name" value="ANK_REPEAT"/>
    <property type="match status" value="1"/>
</dbReference>
<dbReference type="Pfam" id="PF12796">
    <property type="entry name" value="Ank_2"/>
    <property type="match status" value="1"/>
</dbReference>
<dbReference type="OrthoDB" id="426293at2759"/>
<dbReference type="PANTHER" id="PTHR16027">
    <property type="entry name" value="DILUTE DOMAIN-CONTAINING PROTEIN YPR089W"/>
    <property type="match status" value="1"/>
</dbReference>
<feature type="compositionally biased region" description="Low complexity" evidence="2">
    <location>
        <begin position="602"/>
        <end position="616"/>
    </location>
</feature>
<evidence type="ECO:0000256" key="2">
    <source>
        <dbReference type="SAM" id="MobiDB-lite"/>
    </source>
</evidence>
<proteinExistence type="predicted"/>
<evidence type="ECO:0000313" key="5">
    <source>
        <dbReference type="Proteomes" id="UP000239560"/>
    </source>
</evidence>
<feature type="compositionally biased region" description="Low complexity" evidence="2">
    <location>
        <begin position="19"/>
        <end position="30"/>
    </location>
</feature>
<dbReference type="GO" id="GO:0051020">
    <property type="term" value="F:GTPase binding"/>
    <property type="evidence" value="ECO:0007669"/>
    <property type="project" value="TreeGrafter"/>
</dbReference>
<feature type="compositionally biased region" description="Basic and acidic residues" evidence="2">
    <location>
        <begin position="830"/>
        <end position="840"/>
    </location>
</feature>
<dbReference type="EMBL" id="LCTV02000005">
    <property type="protein sequence ID" value="PRQ74784.1"/>
    <property type="molecule type" value="Genomic_DNA"/>
</dbReference>
<dbReference type="AlphaFoldDB" id="A0A2T0A9U9"/>
<evidence type="ECO:0000256" key="1">
    <source>
        <dbReference type="PROSITE-ProRule" id="PRU00023"/>
    </source>
</evidence>
<feature type="compositionally biased region" description="Polar residues" evidence="2">
    <location>
        <begin position="32"/>
        <end position="45"/>
    </location>
</feature>
<dbReference type="InterPro" id="IPR037986">
    <property type="entry name" value="Myo5p-like_CBD_DIL"/>
</dbReference>
<gene>
    <name evidence="4" type="ORF">AAT19DRAFT_13806</name>
</gene>
<feature type="compositionally biased region" description="Low complexity" evidence="2">
    <location>
        <begin position="889"/>
        <end position="923"/>
    </location>
</feature>
<feature type="region of interest" description="Disordered" evidence="2">
    <location>
        <begin position="993"/>
        <end position="1069"/>
    </location>
</feature>
<feature type="compositionally biased region" description="Low complexity" evidence="2">
    <location>
        <begin position="796"/>
        <end position="815"/>
    </location>
</feature>
<dbReference type="PROSITE" id="PS51126">
    <property type="entry name" value="DILUTE"/>
    <property type="match status" value="1"/>
</dbReference>
<feature type="region of interest" description="Disordered" evidence="2">
    <location>
        <begin position="1"/>
        <end position="48"/>
    </location>
</feature>
<evidence type="ECO:0000313" key="4">
    <source>
        <dbReference type="EMBL" id="PRQ74784.1"/>
    </source>
</evidence>
<feature type="region of interest" description="Disordered" evidence="2">
    <location>
        <begin position="602"/>
        <end position="628"/>
    </location>
</feature>
<dbReference type="Proteomes" id="UP000239560">
    <property type="component" value="Unassembled WGS sequence"/>
</dbReference>
<feature type="region of interest" description="Disordered" evidence="2">
    <location>
        <begin position="887"/>
        <end position="947"/>
    </location>
</feature>
<sequence length="1069" mass="116011">MAASKLDLPDSPPLPPLPSTNSSPSLSRSPTIKASTAQQSGTITRSKPLPSLAALAGVESAVAGPSSEGVLADGVNGEGASAASDALLDASLIPNPPLPSHLAPFLSPSSPLSPTDKRQLFTSVFLRSASAGNADTLEWLLSLPVDPSLSTAENAAAQRRFSLTAATLNNVEMLGDAFSEGRAPDLELSDEAPRKWVDLEAQDEEENPALVLCVAFGHAECVRVLVEGGVRVNQVDRAGWTPLHWAVQNNDIPIASYLLNHRASPLLASRKGLTARDLVKPGSEGFAMREVLTSAWEAALERGRAARRAEEGVEGKGKGKEADEGAEMARSESRMSLAASEALSLSWEDREREKAEEQEREKEGRRRMQLAMESAQNLELDMAMLGLEDGRRIENDVDSDSEEGTAPPFDWQRCQLDQMLVFSLADLPTILDVVITTIKPVRTRKYRVIPANVLFLCARFAHHHSNAELFDELLFGALERIEAAVHDRPHNMSVCAFWLSNCLLFLYYLRKEPSIAAASSEYQTHFADLINEIFVFIIRDAERRIDRVLEPALLEHEALPGFEDVAFEDEWASTRFVKKLTGRTKKGGIRNSTSARSIFSDAGSVSSVGGSSIGDPSSPPRNRLVSASQVAPSEAAPNDITALLSATLFVLQAYEIPPSIIVQAFSQLFYWIACEVFNRLLTQRKYLCRSRAMQIRLNASTLEDWARANRLPTKMVAVHFLPLNQLLQWLQCLSSESSIDGLISTVQSLRALNPLQLRKAVRDYRYEVDERKMDEDCVEYLVQIQKQWERDRAQKEAAAAAAQEEASNAADGPAPDAEEATPSTPADVGRMIDDAFRDPDSFGSYTPPGGTETLSELLNSRYMLPFAVPTSANMLIHFDQPEAFGPFAGSQPSLSRPRSLSGATTPRSRLSLSSASRMSSSASIVNGLSTPQTETSSLSSSARRREPFAPTLPDDFFAVLDAAKAKTGRGQLVPSASAALLASVKGFATPDLTEGDGKEWWGGANGARHDDADEEDDATDEAEQSFESDGSVVEYGGVARSRGGSVDPESSFESTGAEETPRMPSGFQQ</sequence>
<name>A0A2T0A9U9_RHOTO</name>
<dbReference type="Pfam" id="PF01843">
    <property type="entry name" value="DIL"/>
    <property type="match status" value="1"/>
</dbReference>
<feature type="repeat" description="ANK" evidence="1">
    <location>
        <begin position="238"/>
        <end position="270"/>
    </location>
</feature>
<dbReference type="InterPro" id="IPR036770">
    <property type="entry name" value="Ankyrin_rpt-contain_sf"/>
</dbReference>
<feature type="compositionally biased region" description="Basic and acidic residues" evidence="2">
    <location>
        <begin position="305"/>
        <end position="333"/>
    </location>
</feature>
<dbReference type="PROSITE" id="PS50297">
    <property type="entry name" value="ANK_REP_REGION"/>
    <property type="match status" value="1"/>
</dbReference>
<dbReference type="SMART" id="SM01132">
    <property type="entry name" value="DIL"/>
    <property type="match status" value="1"/>
</dbReference>
<evidence type="ECO:0000259" key="3">
    <source>
        <dbReference type="PROSITE" id="PS51126"/>
    </source>
</evidence>
<organism evidence="4 5">
    <name type="scientific">Rhodotorula toruloides</name>
    <name type="common">Yeast</name>
    <name type="synonym">Rhodosporidium toruloides</name>
    <dbReference type="NCBI Taxonomy" id="5286"/>
    <lineage>
        <taxon>Eukaryota</taxon>
        <taxon>Fungi</taxon>
        <taxon>Dikarya</taxon>
        <taxon>Basidiomycota</taxon>
        <taxon>Pucciniomycotina</taxon>
        <taxon>Microbotryomycetes</taxon>
        <taxon>Sporidiobolales</taxon>
        <taxon>Sporidiobolaceae</taxon>
        <taxon>Rhodotorula</taxon>
    </lineage>
</organism>
<dbReference type="InterPro" id="IPR002110">
    <property type="entry name" value="Ankyrin_rpt"/>
</dbReference>
<comment type="caution">
    <text evidence="4">The sequence shown here is derived from an EMBL/GenBank/DDBJ whole genome shotgun (WGS) entry which is preliminary data.</text>
</comment>
<dbReference type="InterPro" id="IPR052072">
    <property type="entry name" value="Vascular_dev_regulator"/>
</dbReference>
<feature type="compositionally biased region" description="Low complexity" evidence="2">
    <location>
        <begin position="334"/>
        <end position="346"/>
    </location>
</feature>
<dbReference type="CDD" id="cd15473">
    <property type="entry name" value="Myo5p-like_CBD_DIL_ANK"/>
    <property type="match status" value="1"/>
</dbReference>
<feature type="compositionally biased region" description="Polar residues" evidence="2">
    <location>
        <begin position="924"/>
        <end position="941"/>
    </location>
</feature>
<feature type="region of interest" description="Disordered" evidence="2">
    <location>
        <begin position="795"/>
        <end position="849"/>
    </location>
</feature>
<dbReference type="Gene3D" id="1.25.40.20">
    <property type="entry name" value="Ankyrin repeat-containing domain"/>
    <property type="match status" value="1"/>
</dbReference>
<dbReference type="SUPFAM" id="SSF48403">
    <property type="entry name" value="Ankyrin repeat"/>
    <property type="match status" value="1"/>
</dbReference>
<keyword evidence="1" id="KW-0040">ANK repeat</keyword>
<feature type="compositionally biased region" description="Basic and acidic residues" evidence="2">
    <location>
        <begin position="347"/>
        <end position="366"/>
    </location>
</feature>
<feature type="region of interest" description="Disordered" evidence="2">
    <location>
        <begin position="305"/>
        <end position="367"/>
    </location>
</feature>
<feature type="compositionally biased region" description="Acidic residues" evidence="2">
    <location>
        <begin position="1012"/>
        <end position="1026"/>
    </location>
</feature>
<feature type="domain" description="Dilute" evidence="3">
    <location>
        <begin position="475"/>
        <end position="787"/>
    </location>
</feature>
<protein>
    <submittedName>
        <fullName evidence="4">DIL domain-domain containing protein</fullName>
    </submittedName>
</protein>
<accession>A0A2T0A9U9</accession>
<dbReference type="SMART" id="SM00248">
    <property type="entry name" value="ANK"/>
    <property type="match status" value="3"/>
</dbReference>
<reference evidence="4 5" key="1">
    <citation type="journal article" date="2018" name="Elife">
        <title>Functional genomics of lipid metabolism in the oleaginous yeast Rhodosporidium toruloides.</title>
        <authorList>
            <person name="Coradetti S.T."/>
            <person name="Pinel D."/>
            <person name="Geiselman G."/>
            <person name="Ito M."/>
            <person name="Mondo S."/>
            <person name="Reilly M.C."/>
            <person name="Cheng Y.F."/>
            <person name="Bauer S."/>
            <person name="Grigoriev I."/>
            <person name="Gladden J.M."/>
            <person name="Simmons B.A."/>
            <person name="Brem R."/>
            <person name="Arkin A.P."/>
            <person name="Skerker J.M."/>
        </authorList>
    </citation>
    <scope>NUCLEOTIDE SEQUENCE [LARGE SCALE GENOMIC DNA]</scope>
    <source>
        <strain evidence="4 5">NBRC 0880</strain>
    </source>
</reference>